<dbReference type="Gene3D" id="1.10.630.10">
    <property type="entry name" value="Cytochrome P450"/>
    <property type="match status" value="1"/>
</dbReference>
<evidence type="ECO:0000313" key="9">
    <source>
        <dbReference type="Proteomes" id="UP000279306"/>
    </source>
</evidence>
<keyword evidence="6 7" id="KW-0503">Monooxygenase</keyword>
<evidence type="ECO:0000256" key="3">
    <source>
        <dbReference type="ARBA" id="ARBA00022723"/>
    </source>
</evidence>
<evidence type="ECO:0000256" key="5">
    <source>
        <dbReference type="ARBA" id="ARBA00023004"/>
    </source>
</evidence>
<accession>A0A3S4U128</accession>
<evidence type="ECO:0000256" key="7">
    <source>
        <dbReference type="RuleBase" id="RU000461"/>
    </source>
</evidence>
<gene>
    <name evidence="8" type="ORF">NCTC10437_04710</name>
</gene>
<dbReference type="InterPro" id="IPR001128">
    <property type="entry name" value="Cyt_P450"/>
</dbReference>
<dbReference type="STRING" id="1791.GCA_001049355_02804"/>
<dbReference type="RefSeq" id="WP_048632706.1">
    <property type="nucleotide sequence ID" value="NZ_CVQQ01000008.1"/>
</dbReference>
<evidence type="ECO:0000313" key="8">
    <source>
        <dbReference type="EMBL" id="VEG57696.1"/>
    </source>
</evidence>
<dbReference type="OrthoDB" id="3599725at2"/>
<keyword evidence="5 7" id="KW-0408">Iron</keyword>
<dbReference type="AlphaFoldDB" id="A0A3S4U128"/>
<dbReference type="EC" id="1.14.-.-" evidence="8"/>
<dbReference type="PANTHER" id="PTHR46696">
    <property type="entry name" value="P450, PUTATIVE (EUROFUNG)-RELATED"/>
    <property type="match status" value="1"/>
</dbReference>
<dbReference type="GO" id="GO:0005506">
    <property type="term" value="F:iron ion binding"/>
    <property type="evidence" value="ECO:0007669"/>
    <property type="project" value="InterPro"/>
</dbReference>
<comment type="similarity">
    <text evidence="1 7">Belongs to the cytochrome P450 family.</text>
</comment>
<dbReference type="EMBL" id="LR134356">
    <property type="protein sequence ID" value="VEG57696.1"/>
    <property type="molecule type" value="Genomic_DNA"/>
</dbReference>
<evidence type="ECO:0000256" key="2">
    <source>
        <dbReference type="ARBA" id="ARBA00022617"/>
    </source>
</evidence>
<dbReference type="Proteomes" id="UP000279306">
    <property type="component" value="Chromosome"/>
</dbReference>
<dbReference type="GO" id="GO:0004497">
    <property type="term" value="F:monooxygenase activity"/>
    <property type="evidence" value="ECO:0007669"/>
    <property type="project" value="UniProtKB-KW"/>
</dbReference>
<protein>
    <submittedName>
        <fullName evidence="8">Cytochrome P450</fullName>
        <ecNumber evidence="8">1.14.-.-</ecNumber>
    </submittedName>
</protein>
<keyword evidence="9" id="KW-1185">Reference proteome</keyword>
<dbReference type="PRINTS" id="PR00359">
    <property type="entry name" value="BP450"/>
</dbReference>
<dbReference type="PANTHER" id="PTHR46696:SF6">
    <property type="entry name" value="P450, PUTATIVE (EUROFUNG)-RELATED"/>
    <property type="match status" value="1"/>
</dbReference>
<evidence type="ECO:0000256" key="4">
    <source>
        <dbReference type="ARBA" id="ARBA00023002"/>
    </source>
</evidence>
<dbReference type="InterPro" id="IPR017972">
    <property type="entry name" value="Cyt_P450_CS"/>
</dbReference>
<dbReference type="KEGG" id="mauu:NCTC10437_04710"/>
<organism evidence="8 9">
    <name type="scientific">Mycolicibacterium aurum</name>
    <name type="common">Mycobacterium aurum</name>
    <dbReference type="NCBI Taxonomy" id="1791"/>
    <lineage>
        <taxon>Bacteria</taxon>
        <taxon>Bacillati</taxon>
        <taxon>Actinomycetota</taxon>
        <taxon>Actinomycetes</taxon>
        <taxon>Mycobacteriales</taxon>
        <taxon>Mycobacteriaceae</taxon>
        <taxon>Mycolicibacterium</taxon>
    </lineage>
</organism>
<dbReference type="InterPro" id="IPR036396">
    <property type="entry name" value="Cyt_P450_sf"/>
</dbReference>
<dbReference type="PROSITE" id="PS00086">
    <property type="entry name" value="CYTOCHROME_P450"/>
    <property type="match status" value="1"/>
</dbReference>
<keyword evidence="4 7" id="KW-0560">Oxidoreductase</keyword>
<keyword evidence="2 7" id="KW-0349">Heme</keyword>
<keyword evidence="3 7" id="KW-0479">Metal-binding</keyword>
<dbReference type="PRINTS" id="PR00385">
    <property type="entry name" value="P450"/>
</dbReference>
<sequence>MTEVHDAPGLPHVPYSDLPMAHDRGEGWAALRALGPVLHGDGWYYLTRREDVLAALRSPEIFSSRIAYDDMISPVPLVPLGFDPPEHTRFRRILHPFFSLQTLSALLPSLQAQAVEIVEAIAIRDGCEVMAELATPYPSQVFLTLFGLPLEDKERLIAWKDAIIAFSLTTDPTSVDLTPAVELYTYLTEAVAEQRNRPRDGVLSHLLHSDDPLTDNEAVGLSLVFVLAGLDTVTATIGATMLELARRPALRVALIENPDSVGAFVEEMIRLEPAAPVVGRVTTRPVTVAGVTLPAGAEVRLCLGAINRDGGDEHSGNDLVMDGRLHKHWGFGGGPHRCLGAHLARMELKLVVTEWLSRIPDFELAPGYVPEITWPSATCSLTELPLQIRSGRRS</sequence>
<evidence type="ECO:0000256" key="6">
    <source>
        <dbReference type="ARBA" id="ARBA00023033"/>
    </source>
</evidence>
<dbReference type="Pfam" id="PF00067">
    <property type="entry name" value="p450"/>
    <property type="match status" value="2"/>
</dbReference>
<reference evidence="8 9" key="1">
    <citation type="submission" date="2018-12" db="EMBL/GenBank/DDBJ databases">
        <authorList>
            <consortium name="Pathogen Informatics"/>
        </authorList>
    </citation>
    <scope>NUCLEOTIDE SEQUENCE [LARGE SCALE GENOMIC DNA]</scope>
    <source>
        <strain evidence="8 9">NCTC10437</strain>
    </source>
</reference>
<dbReference type="GO" id="GO:0020037">
    <property type="term" value="F:heme binding"/>
    <property type="evidence" value="ECO:0007669"/>
    <property type="project" value="InterPro"/>
</dbReference>
<dbReference type="SUPFAM" id="SSF48264">
    <property type="entry name" value="Cytochrome P450"/>
    <property type="match status" value="1"/>
</dbReference>
<dbReference type="GO" id="GO:0016705">
    <property type="term" value="F:oxidoreductase activity, acting on paired donors, with incorporation or reduction of molecular oxygen"/>
    <property type="evidence" value="ECO:0007669"/>
    <property type="project" value="InterPro"/>
</dbReference>
<proteinExistence type="inferred from homology"/>
<name>A0A3S4U128_MYCAU</name>
<evidence type="ECO:0000256" key="1">
    <source>
        <dbReference type="ARBA" id="ARBA00010617"/>
    </source>
</evidence>
<dbReference type="InterPro" id="IPR002397">
    <property type="entry name" value="Cyt_P450_B"/>
</dbReference>